<dbReference type="EMBL" id="CAJVPJ010000168">
    <property type="protein sequence ID" value="CAG8489394.1"/>
    <property type="molecule type" value="Genomic_DNA"/>
</dbReference>
<sequence length="342" mass="39930">MSNKRRDNTNKRTFRAFSGGRNSQDCSRSNNSRPNTRTVGNLNSEQYYANACFMTPFQYQNAYLYGLPYVQYSTYNGEEYLIANHIGQLPYPGLYQQPQTHITQRRFPLNRTASRTPRRHKPKTRGSMNRLPEFVLAAILEEFLTYSLPLSYGQSCAAFLGLRLVSRGFNAAMLTVICQYISRILRLRYDISPKFKYDTDDRSVICTGQLIPQFVCLIRSSKNNPYVCISCGYVSWFASSVPTRDRNNCGRMCFACFKPSLYDRMTSSRFIKTTGELVEFRKQYMSELADDEWVSELPWVWDINEDGQYTTWMCYQRLKEFVKFFYSDKAELITKGDNWVIV</sequence>
<dbReference type="AlphaFoldDB" id="A0A9N8WHK6"/>
<proteinExistence type="predicted"/>
<evidence type="ECO:0000313" key="3">
    <source>
        <dbReference type="Proteomes" id="UP000789572"/>
    </source>
</evidence>
<evidence type="ECO:0000256" key="1">
    <source>
        <dbReference type="SAM" id="MobiDB-lite"/>
    </source>
</evidence>
<protein>
    <submittedName>
        <fullName evidence="2">8267_t:CDS:1</fullName>
    </submittedName>
</protein>
<dbReference type="OrthoDB" id="10440025at2759"/>
<gene>
    <name evidence="2" type="ORF">POCULU_LOCUS1983</name>
</gene>
<dbReference type="Proteomes" id="UP000789572">
    <property type="component" value="Unassembled WGS sequence"/>
</dbReference>
<name>A0A9N8WHK6_9GLOM</name>
<evidence type="ECO:0000313" key="2">
    <source>
        <dbReference type="EMBL" id="CAG8489394.1"/>
    </source>
</evidence>
<feature type="compositionally biased region" description="Basic and acidic residues" evidence="1">
    <location>
        <begin position="1"/>
        <end position="10"/>
    </location>
</feature>
<comment type="caution">
    <text evidence="2">The sequence shown here is derived from an EMBL/GenBank/DDBJ whole genome shotgun (WGS) entry which is preliminary data.</text>
</comment>
<feature type="compositionally biased region" description="Polar residues" evidence="1">
    <location>
        <begin position="20"/>
        <end position="40"/>
    </location>
</feature>
<accession>A0A9N8WHK6</accession>
<keyword evidence="3" id="KW-1185">Reference proteome</keyword>
<reference evidence="2" key="1">
    <citation type="submission" date="2021-06" db="EMBL/GenBank/DDBJ databases">
        <authorList>
            <person name="Kallberg Y."/>
            <person name="Tangrot J."/>
            <person name="Rosling A."/>
        </authorList>
    </citation>
    <scope>NUCLEOTIDE SEQUENCE</scope>
    <source>
        <strain evidence="2">IA702</strain>
    </source>
</reference>
<organism evidence="2 3">
    <name type="scientific">Paraglomus occultum</name>
    <dbReference type="NCBI Taxonomy" id="144539"/>
    <lineage>
        <taxon>Eukaryota</taxon>
        <taxon>Fungi</taxon>
        <taxon>Fungi incertae sedis</taxon>
        <taxon>Mucoromycota</taxon>
        <taxon>Glomeromycotina</taxon>
        <taxon>Glomeromycetes</taxon>
        <taxon>Paraglomerales</taxon>
        <taxon>Paraglomeraceae</taxon>
        <taxon>Paraglomus</taxon>
    </lineage>
</organism>
<feature type="region of interest" description="Disordered" evidence="1">
    <location>
        <begin position="1"/>
        <end position="40"/>
    </location>
</feature>